<evidence type="ECO:0000256" key="1">
    <source>
        <dbReference type="SAM" id="Phobius"/>
    </source>
</evidence>
<keyword evidence="1" id="KW-0812">Transmembrane</keyword>
<dbReference type="Proteomes" id="UP000199109">
    <property type="component" value="Unassembled WGS sequence"/>
</dbReference>
<dbReference type="Pfam" id="PF20587">
    <property type="entry name" value="DUF6789"/>
    <property type="match status" value="1"/>
</dbReference>
<gene>
    <name evidence="2" type="ORF">SAMN05421636_1186</name>
</gene>
<dbReference type="RefSeq" id="WP_091874257.1">
    <property type="nucleotide sequence ID" value="NZ_FNAO01000018.1"/>
</dbReference>
<organism evidence="2 3">
    <name type="scientific">Pricia antarctica</name>
    <dbReference type="NCBI Taxonomy" id="641691"/>
    <lineage>
        <taxon>Bacteria</taxon>
        <taxon>Pseudomonadati</taxon>
        <taxon>Bacteroidota</taxon>
        <taxon>Flavobacteriia</taxon>
        <taxon>Flavobacteriales</taxon>
        <taxon>Flavobacteriaceae</taxon>
        <taxon>Pricia</taxon>
    </lineage>
</organism>
<evidence type="ECO:0000313" key="3">
    <source>
        <dbReference type="Proteomes" id="UP000199109"/>
    </source>
</evidence>
<dbReference type="OrthoDB" id="9814048at2"/>
<dbReference type="AlphaFoldDB" id="A0A1G7J426"/>
<name>A0A1G7J426_9FLAO</name>
<evidence type="ECO:0000313" key="2">
    <source>
        <dbReference type="EMBL" id="SDF19737.1"/>
    </source>
</evidence>
<feature type="transmembrane region" description="Helical" evidence="1">
    <location>
        <begin position="9"/>
        <end position="30"/>
    </location>
</feature>
<reference evidence="2 3" key="1">
    <citation type="submission" date="2016-10" db="EMBL/GenBank/DDBJ databases">
        <authorList>
            <person name="de Groot N.N."/>
        </authorList>
    </citation>
    <scope>NUCLEOTIDE SEQUENCE [LARGE SCALE GENOMIC DNA]</scope>
    <source>
        <strain evidence="2 3">DSM 23421</strain>
    </source>
</reference>
<keyword evidence="1" id="KW-0472">Membrane</keyword>
<sequence length="139" mass="14762">MDNKLIKSFIAGIIGTTVMSFIMYVAPMMGIPKMNPPAMLAGMMGMPITVGWLMHFVIGIIFAAFYVFLFAPKIKIKSKLLKGAAFGFIVFLFAQIAMAMMGALIGGIPEPEGAMIGVVLGGILGHVVFGIFVALSVKS</sequence>
<keyword evidence="3" id="KW-1185">Reference proteome</keyword>
<protein>
    <submittedName>
        <fullName evidence="2">Uncharacterized protein</fullName>
    </submittedName>
</protein>
<dbReference type="InterPro" id="IPR046739">
    <property type="entry name" value="DUF6789"/>
</dbReference>
<feature type="transmembrane region" description="Helical" evidence="1">
    <location>
        <begin position="114"/>
        <end position="137"/>
    </location>
</feature>
<keyword evidence="1" id="KW-1133">Transmembrane helix</keyword>
<feature type="transmembrane region" description="Helical" evidence="1">
    <location>
        <begin position="50"/>
        <end position="71"/>
    </location>
</feature>
<feature type="transmembrane region" description="Helical" evidence="1">
    <location>
        <begin position="83"/>
        <end position="108"/>
    </location>
</feature>
<dbReference type="EMBL" id="FNAO01000018">
    <property type="protein sequence ID" value="SDF19737.1"/>
    <property type="molecule type" value="Genomic_DNA"/>
</dbReference>
<accession>A0A1G7J426</accession>
<proteinExistence type="predicted"/>